<gene>
    <name evidence="4" type="ORF">QTO34_018201</name>
</gene>
<dbReference type="InterPro" id="IPR036186">
    <property type="entry name" value="Serpin_sf"/>
</dbReference>
<dbReference type="Proteomes" id="UP001177744">
    <property type="component" value="Unassembled WGS sequence"/>
</dbReference>
<evidence type="ECO:0000256" key="2">
    <source>
        <dbReference type="SAM" id="MobiDB-lite"/>
    </source>
</evidence>
<reference evidence="4" key="1">
    <citation type="submission" date="2023-06" db="EMBL/GenBank/DDBJ databases">
        <title>Reference genome for the Northern bat (Eptesicus nilssonii), a most northern bat species.</title>
        <authorList>
            <person name="Laine V.N."/>
            <person name="Pulliainen A.T."/>
            <person name="Lilley T.M."/>
        </authorList>
    </citation>
    <scope>NUCLEOTIDE SEQUENCE</scope>
    <source>
        <strain evidence="4">BLF_Eptnil</strain>
        <tissue evidence="4">Kidney</tissue>
    </source>
</reference>
<dbReference type="Pfam" id="PF00079">
    <property type="entry name" value="Serpin"/>
    <property type="match status" value="1"/>
</dbReference>
<comment type="caution">
    <text evidence="4">The sequence shown here is derived from an EMBL/GenBank/DDBJ whole genome shotgun (WGS) entry which is preliminary data.</text>
</comment>
<evidence type="ECO:0000313" key="5">
    <source>
        <dbReference type="Proteomes" id="UP001177744"/>
    </source>
</evidence>
<protein>
    <recommendedName>
        <fullName evidence="3">Serpin domain-containing protein</fullName>
    </recommendedName>
</protein>
<dbReference type="InterPro" id="IPR000215">
    <property type="entry name" value="Serpin_fam"/>
</dbReference>
<comment type="similarity">
    <text evidence="1">Belongs to the serpin family.</text>
</comment>
<dbReference type="PANTHER" id="PTHR11461">
    <property type="entry name" value="SERINE PROTEASE INHIBITOR, SERPIN"/>
    <property type="match status" value="1"/>
</dbReference>
<feature type="compositionally biased region" description="Basic and acidic residues" evidence="2">
    <location>
        <begin position="212"/>
        <end position="280"/>
    </location>
</feature>
<dbReference type="GO" id="GO:0004867">
    <property type="term" value="F:serine-type endopeptidase inhibitor activity"/>
    <property type="evidence" value="ECO:0007669"/>
    <property type="project" value="InterPro"/>
</dbReference>
<dbReference type="PANTHER" id="PTHR11461:SF211">
    <property type="entry name" value="GH10112P-RELATED"/>
    <property type="match status" value="1"/>
</dbReference>
<accession>A0AA40LPZ2</accession>
<organism evidence="4 5">
    <name type="scientific">Cnephaeus nilssonii</name>
    <name type="common">Northern bat</name>
    <name type="synonym">Eptesicus nilssonii</name>
    <dbReference type="NCBI Taxonomy" id="3371016"/>
    <lineage>
        <taxon>Eukaryota</taxon>
        <taxon>Metazoa</taxon>
        <taxon>Chordata</taxon>
        <taxon>Craniata</taxon>
        <taxon>Vertebrata</taxon>
        <taxon>Euteleostomi</taxon>
        <taxon>Mammalia</taxon>
        <taxon>Eutheria</taxon>
        <taxon>Laurasiatheria</taxon>
        <taxon>Chiroptera</taxon>
        <taxon>Yangochiroptera</taxon>
        <taxon>Vespertilionidae</taxon>
        <taxon>Cnephaeus</taxon>
    </lineage>
</organism>
<dbReference type="InterPro" id="IPR023796">
    <property type="entry name" value="Serpin_dom"/>
</dbReference>
<dbReference type="GO" id="GO:0005615">
    <property type="term" value="C:extracellular space"/>
    <property type="evidence" value="ECO:0007669"/>
    <property type="project" value="InterPro"/>
</dbReference>
<evidence type="ECO:0000256" key="1">
    <source>
        <dbReference type="ARBA" id="ARBA00009500"/>
    </source>
</evidence>
<proteinExistence type="inferred from homology"/>
<name>A0AA40LPZ2_CNENI</name>
<feature type="domain" description="Serpin" evidence="3">
    <location>
        <begin position="161"/>
        <end position="198"/>
    </location>
</feature>
<dbReference type="Gene3D" id="6.20.40.10">
    <property type="match status" value="1"/>
</dbReference>
<dbReference type="AlphaFoldDB" id="A0AA40LPZ2"/>
<feature type="region of interest" description="Disordered" evidence="2">
    <location>
        <begin position="211"/>
        <end position="309"/>
    </location>
</feature>
<dbReference type="SUPFAM" id="SSF56574">
    <property type="entry name" value="Serpins"/>
    <property type="match status" value="1"/>
</dbReference>
<dbReference type="EMBL" id="JAULJE010000008">
    <property type="protein sequence ID" value="KAK1339647.1"/>
    <property type="molecule type" value="Genomic_DNA"/>
</dbReference>
<sequence length="452" mass="47434">MAAGRGIVPLGCVPSQAETPAQADTAERSWCGGTGASELDNLHCEGWADWGTPAGMRGLGAAILWPWAPPFLSRSDAATNANRVESHSTSKCKRLTEMILGKLQGPGAPVCSPLEEQSPEQMVFPGGHGPPRLHKEVKARVLELPSGGEELSMLILLPKHNVDLSQVRKELFLTNVVHKSFLEVNEEGTEATAASDMDMAISYCGVHRKKPRAAEGSKAVEKQASQGEEKGGAEAGPGEKEVEQAGWGEGRRAGGLEEKARRGQGRRKESGLAEKEKSRGLAENAGQGTREESRQGGVPRLAAALGDGGQGASSVLQLQVLAPRTAGPQPATGAGAQDRRVGGFSISRAAASLRYGGPVSPSPPGRRGEGGFSSWLRLGITGQAASSSPRSQPASGAEARFLILPQEVGQADLRFLLLAAAWDHRAGGFFVSWAAASLRHWHLVSCLPQDVG</sequence>
<evidence type="ECO:0000313" key="4">
    <source>
        <dbReference type="EMBL" id="KAK1339647.1"/>
    </source>
</evidence>
<evidence type="ECO:0000259" key="3">
    <source>
        <dbReference type="Pfam" id="PF00079"/>
    </source>
</evidence>
<keyword evidence="5" id="KW-1185">Reference proteome</keyword>